<dbReference type="PANTHER" id="PTHR47331:SF4">
    <property type="entry name" value="PEPTIDASE S1 DOMAIN-CONTAINING PROTEIN"/>
    <property type="match status" value="1"/>
</dbReference>
<organism evidence="1 2">
    <name type="scientific">Patella caerulea</name>
    <name type="common">Rayed Mediterranean limpet</name>
    <dbReference type="NCBI Taxonomy" id="87958"/>
    <lineage>
        <taxon>Eukaryota</taxon>
        <taxon>Metazoa</taxon>
        <taxon>Spiralia</taxon>
        <taxon>Lophotrochozoa</taxon>
        <taxon>Mollusca</taxon>
        <taxon>Gastropoda</taxon>
        <taxon>Patellogastropoda</taxon>
        <taxon>Patelloidea</taxon>
        <taxon>Patellidae</taxon>
        <taxon>Patella</taxon>
    </lineage>
</organism>
<evidence type="ECO:0000313" key="1">
    <source>
        <dbReference type="EMBL" id="KAK6165299.1"/>
    </source>
</evidence>
<keyword evidence="2" id="KW-1185">Reference proteome</keyword>
<dbReference type="InterPro" id="IPR008042">
    <property type="entry name" value="Retrotrans_Pao"/>
</dbReference>
<dbReference type="Proteomes" id="UP001347796">
    <property type="component" value="Unassembled WGS sequence"/>
</dbReference>
<gene>
    <name evidence="1" type="ORF">SNE40_022250</name>
</gene>
<evidence type="ECO:0000313" key="2">
    <source>
        <dbReference type="Proteomes" id="UP001347796"/>
    </source>
</evidence>
<dbReference type="Pfam" id="PF05380">
    <property type="entry name" value="Peptidase_A17"/>
    <property type="match status" value="1"/>
</dbReference>
<dbReference type="PANTHER" id="PTHR47331">
    <property type="entry name" value="PHD-TYPE DOMAIN-CONTAINING PROTEIN"/>
    <property type="match status" value="1"/>
</dbReference>
<proteinExistence type="predicted"/>
<reference evidence="1 2" key="1">
    <citation type="submission" date="2024-01" db="EMBL/GenBank/DDBJ databases">
        <title>The genome of the rayed Mediterranean limpet Patella caerulea (Linnaeus, 1758).</title>
        <authorList>
            <person name="Anh-Thu Weber A."/>
            <person name="Halstead-Nussloch G."/>
        </authorList>
    </citation>
    <scope>NUCLEOTIDE SEQUENCE [LARGE SCALE GENOMIC DNA]</scope>
    <source>
        <strain evidence="1">AATW-2023a</strain>
        <tissue evidence="1">Whole specimen</tissue>
    </source>
</reference>
<dbReference type="AlphaFoldDB" id="A0AAN8GFF5"/>
<sequence length="479" mass="54854">MASFVILKIAKEIQDKSPEAAVILRRDRYMDDLIHSCSSPQDAWNRIQQLETALNTGSFKIKEWFCSSKEIRDKLSSSNRESPDGVTVSLDGEGETKTLGLGWNSHTDVLKFSVKSLETERYTKTIRARIEMQNLWRSKQYDWDDPLPDELSSVWNGLFRELQELQNVEFPRCIKPEGAVGLPVLNVFSDASSVAYGAVAYLLWNTPSGPTCSLISSKARVAPLRQNTIPRLELMAALVSSRLAKTIEEELKIKPRETILCSNSKIVLHWIRSESLTLKPFVGVRVSEIQSTWDPANFRHVPSGENPGDDLSRGISVSQMTGRWMNGPEFLKRPRNEWPNEEIKEIPLSEDPEVRKKSFSLYAFTHTEPIVNPADFSNWPKLIRITAYCLRFVNRISKRDTCANTYESIVLQPSELESAERHWIILAQNQVPDWKERYRDLTPFIEDRIICVGGRLGRSQLPYDQVHLYYSVQNNTYLS</sequence>
<name>A0AAN8GFF5_PATCE</name>
<accession>A0AAN8GFF5</accession>
<comment type="caution">
    <text evidence="1">The sequence shown here is derived from an EMBL/GenBank/DDBJ whole genome shotgun (WGS) entry which is preliminary data.</text>
</comment>
<dbReference type="EMBL" id="JAZGQO010000021">
    <property type="protein sequence ID" value="KAK6165299.1"/>
    <property type="molecule type" value="Genomic_DNA"/>
</dbReference>
<protein>
    <submittedName>
        <fullName evidence="1">Uncharacterized protein</fullName>
    </submittedName>
</protein>